<accession>A0A5J4QRM6</accession>
<proteinExistence type="predicted"/>
<organism evidence="2">
    <name type="scientific">termite gut metagenome</name>
    <dbReference type="NCBI Taxonomy" id="433724"/>
    <lineage>
        <taxon>unclassified sequences</taxon>
        <taxon>metagenomes</taxon>
        <taxon>organismal metagenomes</taxon>
    </lineage>
</organism>
<dbReference type="GO" id="GO:0003677">
    <property type="term" value="F:DNA binding"/>
    <property type="evidence" value="ECO:0007669"/>
    <property type="project" value="InterPro"/>
</dbReference>
<feature type="domain" description="HTH cro/C1-type" evidence="1">
    <location>
        <begin position="12"/>
        <end position="68"/>
    </location>
</feature>
<evidence type="ECO:0000313" key="2">
    <source>
        <dbReference type="EMBL" id="KAA6323809.1"/>
    </source>
</evidence>
<sequence>MSKIDDYIIRKIKEKRIELNLSQMEFADMVNLSQSFIAHCENPKQIAKYNINHVNDICSILNIPIWDIIPQYPL</sequence>
<dbReference type="SUPFAM" id="SSF47413">
    <property type="entry name" value="lambda repressor-like DNA-binding domains"/>
    <property type="match status" value="1"/>
</dbReference>
<dbReference type="SMART" id="SM00530">
    <property type="entry name" value="HTH_XRE"/>
    <property type="match status" value="1"/>
</dbReference>
<comment type="caution">
    <text evidence="2">The sequence shown here is derived from an EMBL/GenBank/DDBJ whole genome shotgun (WGS) entry which is preliminary data.</text>
</comment>
<dbReference type="PROSITE" id="PS50943">
    <property type="entry name" value="HTH_CROC1"/>
    <property type="match status" value="1"/>
</dbReference>
<name>A0A5J4QRM6_9ZZZZ</name>
<dbReference type="EMBL" id="SNRY01002718">
    <property type="protein sequence ID" value="KAA6323809.1"/>
    <property type="molecule type" value="Genomic_DNA"/>
</dbReference>
<dbReference type="Gene3D" id="1.10.260.40">
    <property type="entry name" value="lambda repressor-like DNA-binding domains"/>
    <property type="match status" value="1"/>
</dbReference>
<dbReference type="InterPro" id="IPR001387">
    <property type="entry name" value="Cro/C1-type_HTH"/>
</dbReference>
<gene>
    <name evidence="2" type="ORF">EZS27_026791</name>
</gene>
<dbReference type="Pfam" id="PF12844">
    <property type="entry name" value="HTH_19"/>
    <property type="match status" value="1"/>
</dbReference>
<evidence type="ECO:0000259" key="1">
    <source>
        <dbReference type="PROSITE" id="PS50943"/>
    </source>
</evidence>
<reference evidence="2" key="1">
    <citation type="submission" date="2019-03" db="EMBL/GenBank/DDBJ databases">
        <title>Single cell metagenomics reveals metabolic interactions within the superorganism composed of flagellate Streblomastix strix and complex community of Bacteroidetes bacteria on its surface.</title>
        <authorList>
            <person name="Treitli S.C."/>
            <person name="Kolisko M."/>
            <person name="Husnik F."/>
            <person name="Keeling P."/>
            <person name="Hampl V."/>
        </authorList>
    </citation>
    <scope>NUCLEOTIDE SEQUENCE</scope>
    <source>
        <strain evidence="2">STM</strain>
    </source>
</reference>
<protein>
    <recommendedName>
        <fullName evidence="1">HTH cro/C1-type domain-containing protein</fullName>
    </recommendedName>
</protein>
<dbReference type="InterPro" id="IPR010982">
    <property type="entry name" value="Lambda_DNA-bd_dom_sf"/>
</dbReference>
<dbReference type="AlphaFoldDB" id="A0A5J4QRM6"/>
<dbReference type="CDD" id="cd00093">
    <property type="entry name" value="HTH_XRE"/>
    <property type="match status" value="1"/>
</dbReference>